<evidence type="ECO:0000256" key="15">
    <source>
        <dbReference type="PIRNR" id="PIRNR004491"/>
    </source>
</evidence>
<evidence type="ECO:0000313" key="18">
    <source>
        <dbReference type="EMBL" id="KWZ76263.1"/>
    </source>
</evidence>
<dbReference type="InterPro" id="IPR002606">
    <property type="entry name" value="Riboflavin_kinase_bac"/>
</dbReference>
<evidence type="ECO:0000256" key="1">
    <source>
        <dbReference type="ARBA" id="ARBA00002121"/>
    </source>
</evidence>
<dbReference type="Pfam" id="PF06574">
    <property type="entry name" value="FAD_syn"/>
    <property type="match status" value="1"/>
</dbReference>
<protein>
    <recommendedName>
        <fullName evidence="15">Riboflavin biosynthesis protein</fullName>
    </recommendedName>
    <domain>
        <recommendedName>
            <fullName evidence="15">Riboflavin kinase</fullName>
            <ecNumber evidence="15">2.7.1.26</ecNumber>
        </recommendedName>
        <alternativeName>
            <fullName evidence="15">Flavokinase</fullName>
        </alternativeName>
    </domain>
    <domain>
        <recommendedName>
            <fullName evidence="15">FMN adenylyltransferase</fullName>
            <ecNumber evidence="15">2.7.7.2</ecNumber>
        </recommendedName>
        <alternativeName>
            <fullName evidence="15">FAD pyrophosphorylase</fullName>
        </alternativeName>
        <alternativeName>
            <fullName evidence="15">FAD synthase</fullName>
        </alternativeName>
    </domain>
</protein>
<dbReference type="GO" id="GO:0006747">
    <property type="term" value="P:FAD biosynthetic process"/>
    <property type="evidence" value="ECO:0007669"/>
    <property type="project" value="UniProtKB-UniRule"/>
</dbReference>
<dbReference type="Proteomes" id="UP000032024">
    <property type="component" value="Chromosome"/>
</dbReference>
<dbReference type="GeneID" id="93260101"/>
<evidence type="ECO:0000256" key="11">
    <source>
        <dbReference type="ARBA" id="ARBA00022840"/>
    </source>
</evidence>
<dbReference type="NCBIfam" id="NF004162">
    <property type="entry name" value="PRK05627.1-5"/>
    <property type="match status" value="1"/>
</dbReference>
<keyword evidence="6 15" id="KW-0808">Transferase</keyword>
<evidence type="ECO:0000256" key="7">
    <source>
        <dbReference type="ARBA" id="ARBA00022695"/>
    </source>
</evidence>
<dbReference type="EC" id="2.7.7.2" evidence="15"/>
<evidence type="ECO:0000313" key="17">
    <source>
        <dbReference type="EMBL" id="AJO23306.1"/>
    </source>
</evidence>
<dbReference type="NCBIfam" id="NF004161">
    <property type="entry name" value="PRK05627.1-4"/>
    <property type="match status" value="1"/>
</dbReference>
<comment type="catalytic activity">
    <reaction evidence="13 15">
        <text>riboflavin + ATP = FMN + ADP + H(+)</text>
        <dbReference type="Rhea" id="RHEA:14357"/>
        <dbReference type="ChEBI" id="CHEBI:15378"/>
        <dbReference type="ChEBI" id="CHEBI:30616"/>
        <dbReference type="ChEBI" id="CHEBI:57986"/>
        <dbReference type="ChEBI" id="CHEBI:58210"/>
        <dbReference type="ChEBI" id="CHEBI:456216"/>
        <dbReference type="EC" id="2.7.1.26"/>
    </reaction>
</comment>
<comment type="pathway">
    <text evidence="3 15">Cofactor biosynthesis; FMN biosynthesis; FMN from riboflavin (ATP route): step 1/1.</text>
</comment>
<evidence type="ECO:0000313" key="20">
    <source>
        <dbReference type="Proteomes" id="UP000070376"/>
    </source>
</evidence>
<dbReference type="EMBL" id="LRPN01000211">
    <property type="protein sequence ID" value="KWZ76263.1"/>
    <property type="molecule type" value="Genomic_DNA"/>
</dbReference>
<comment type="similarity">
    <text evidence="15">Belongs to the ribF family.</text>
</comment>
<comment type="pathway">
    <text evidence="2 15">Cofactor biosynthesis; FAD biosynthesis; FAD from FMN: step 1/1.</text>
</comment>
<dbReference type="Proteomes" id="UP000070376">
    <property type="component" value="Unassembled WGS sequence"/>
</dbReference>
<dbReference type="FunFam" id="2.40.30.30:FF:000003">
    <property type="entry name" value="Riboflavin biosynthesis protein"/>
    <property type="match status" value="1"/>
</dbReference>
<dbReference type="PATRIC" id="fig|1398.18.peg.2500"/>
<evidence type="ECO:0000256" key="5">
    <source>
        <dbReference type="ARBA" id="ARBA00022643"/>
    </source>
</evidence>
<keyword evidence="19" id="KW-1185">Reference proteome</keyword>
<dbReference type="Gene3D" id="3.40.50.620">
    <property type="entry name" value="HUPs"/>
    <property type="match status" value="1"/>
</dbReference>
<evidence type="ECO:0000256" key="4">
    <source>
        <dbReference type="ARBA" id="ARBA00022630"/>
    </source>
</evidence>
<dbReference type="GO" id="GO:0009231">
    <property type="term" value="P:riboflavin biosynthetic process"/>
    <property type="evidence" value="ECO:0007669"/>
    <property type="project" value="InterPro"/>
</dbReference>
<keyword evidence="11 15" id="KW-0067">ATP-binding</keyword>
<reference evidence="20" key="4">
    <citation type="submission" date="2016-01" db="EMBL/GenBank/DDBJ databases">
        <authorList>
            <person name="Mitreva M."/>
            <person name="Pepin K.H."/>
            <person name="Mihindukulasuriya K.A."/>
            <person name="Fulton R."/>
            <person name="Fronick C."/>
            <person name="O'Laughlin M."/>
            <person name="Miner T."/>
            <person name="Herter B."/>
            <person name="Rosa B.A."/>
            <person name="Cordes M."/>
            <person name="Tomlinson C."/>
            <person name="Wollam A."/>
            <person name="Palsikar V.B."/>
            <person name="Mardis E.R."/>
            <person name="Wilson R.K."/>
        </authorList>
    </citation>
    <scope>NUCLEOTIDE SEQUENCE [LARGE SCALE GENOMIC DNA]</scope>
    <source>
        <strain evidence="20">GED7749B</strain>
    </source>
</reference>
<keyword evidence="12" id="KW-0511">Multifunctional enzyme</keyword>
<proteinExistence type="inferred from homology"/>
<sequence length="320" mass="36114">MKTITVHHPHSFKPGDFPPLAIALGYFDGIHLGHQKVIKTARGIAEKNGWKSAVMTFEPHPSIVLGKKKDGIELITPLEDKIKLIEKLGVDYLFVVRFTSRFASLLPQQFVDQYLAALGVKHVVAGFDYTYGKFGKGNMENLPEYANGRFGITVIEKLALENTGEKVSSTLIRSKIREGKVGEVKPLLGRDYEIKGIVVHGEKRGRQLGFPTANLKLTASYMLPPNGVYIVQMKVADTWHNGLCSIGYNPTFKNPEEYEKTTEVYLLDFSDTIYGEEAVVKWLARIREEKKFARVEDLIEEMKRDETAARRYFEKQGTAT</sequence>
<keyword evidence="9 15" id="KW-0418">Kinase</keyword>
<dbReference type="CDD" id="cd02064">
    <property type="entry name" value="FAD_synthetase_N"/>
    <property type="match status" value="1"/>
</dbReference>
<reference evidence="19" key="2">
    <citation type="submission" date="2015-01" db="EMBL/GenBank/DDBJ databases">
        <title>Comparative genome analysis of Bacillus coagulans HM-08, Clostridium butyricum HM-68, Bacillus subtilis HM-66 and Bacillus paralicheniformis BL-09.</title>
        <authorList>
            <person name="Zhang H."/>
        </authorList>
    </citation>
    <scope>NUCLEOTIDE SEQUENCE [LARGE SCALE GENOMIC DNA]</scope>
    <source>
        <strain evidence="19">HM-08</strain>
    </source>
</reference>
<dbReference type="GO" id="GO:0005524">
    <property type="term" value="F:ATP binding"/>
    <property type="evidence" value="ECO:0007669"/>
    <property type="project" value="UniProtKB-UniRule"/>
</dbReference>
<dbReference type="PANTHER" id="PTHR22749">
    <property type="entry name" value="RIBOFLAVIN KINASE/FMN ADENYLYLTRANSFERASE"/>
    <property type="match status" value="1"/>
</dbReference>
<dbReference type="GO" id="GO:0003919">
    <property type="term" value="F:FMN adenylyltransferase activity"/>
    <property type="evidence" value="ECO:0007669"/>
    <property type="project" value="UniProtKB-UniRule"/>
</dbReference>
<accession>A0A0C5C8U9</accession>
<feature type="domain" description="Riboflavin kinase" evidence="16">
    <location>
        <begin position="187"/>
        <end position="314"/>
    </location>
</feature>
<dbReference type="PANTHER" id="PTHR22749:SF6">
    <property type="entry name" value="RIBOFLAVIN KINASE"/>
    <property type="match status" value="1"/>
</dbReference>
<keyword evidence="7 15" id="KW-0548">Nucleotidyltransferase</keyword>
<dbReference type="NCBIfam" id="TIGR00083">
    <property type="entry name" value="ribF"/>
    <property type="match status" value="1"/>
</dbReference>
<dbReference type="Gene3D" id="2.40.30.30">
    <property type="entry name" value="Riboflavin kinase-like"/>
    <property type="match status" value="1"/>
</dbReference>
<dbReference type="Pfam" id="PF01687">
    <property type="entry name" value="Flavokinase"/>
    <property type="match status" value="1"/>
</dbReference>
<reference evidence="18" key="3">
    <citation type="submission" date="2016-01" db="EMBL/GenBank/DDBJ databases">
        <authorList>
            <person name="Oliw E.H."/>
        </authorList>
    </citation>
    <scope>NUCLEOTIDE SEQUENCE [LARGE SCALE GENOMIC DNA]</scope>
    <source>
        <strain evidence="18">GED7749B</strain>
    </source>
</reference>
<dbReference type="NCBIfam" id="TIGR00125">
    <property type="entry name" value="cyt_tran_rel"/>
    <property type="match status" value="1"/>
</dbReference>
<evidence type="ECO:0000256" key="12">
    <source>
        <dbReference type="ARBA" id="ARBA00023268"/>
    </source>
</evidence>
<organism evidence="18 20">
    <name type="scientific">Heyndrickxia coagulans</name>
    <name type="common">Weizmannia coagulans</name>
    <dbReference type="NCBI Taxonomy" id="1398"/>
    <lineage>
        <taxon>Bacteria</taxon>
        <taxon>Bacillati</taxon>
        <taxon>Bacillota</taxon>
        <taxon>Bacilli</taxon>
        <taxon>Bacillales</taxon>
        <taxon>Bacillaceae</taxon>
        <taxon>Heyndrickxia</taxon>
    </lineage>
</organism>
<dbReference type="EMBL" id="CP010525">
    <property type="protein sequence ID" value="AJO23306.1"/>
    <property type="molecule type" value="Genomic_DNA"/>
</dbReference>
<evidence type="ECO:0000256" key="13">
    <source>
        <dbReference type="ARBA" id="ARBA00047880"/>
    </source>
</evidence>
<dbReference type="RefSeq" id="WP_014095409.1">
    <property type="nucleotide sequence ID" value="NZ_CP010525.1"/>
</dbReference>
<evidence type="ECO:0000313" key="19">
    <source>
        <dbReference type="Proteomes" id="UP000032024"/>
    </source>
</evidence>
<dbReference type="GO" id="GO:0009398">
    <property type="term" value="P:FMN biosynthetic process"/>
    <property type="evidence" value="ECO:0007669"/>
    <property type="project" value="UniProtKB-UniRule"/>
</dbReference>
<dbReference type="InterPro" id="IPR014729">
    <property type="entry name" value="Rossmann-like_a/b/a_fold"/>
</dbReference>
<keyword evidence="8 15" id="KW-0547">Nucleotide-binding</keyword>
<evidence type="ECO:0000256" key="6">
    <source>
        <dbReference type="ARBA" id="ARBA00022679"/>
    </source>
</evidence>
<evidence type="ECO:0000256" key="14">
    <source>
        <dbReference type="ARBA" id="ARBA00049494"/>
    </source>
</evidence>
<gene>
    <name evidence="18" type="ORF">HMPREF3213_04016</name>
    <name evidence="17" type="ORF">SB48_HM08orf03986</name>
</gene>
<comment type="catalytic activity">
    <reaction evidence="14 15">
        <text>FMN + ATP + H(+) = FAD + diphosphate</text>
        <dbReference type="Rhea" id="RHEA:17237"/>
        <dbReference type="ChEBI" id="CHEBI:15378"/>
        <dbReference type="ChEBI" id="CHEBI:30616"/>
        <dbReference type="ChEBI" id="CHEBI:33019"/>
        <dbReference type="ChEBI" id="CHEBI:57692"/>
        <dbReference type="ChEBI" id="CHEBI:58210"/>
        <dbReference type="EC" id="2.7.7.2"/>
    </reaction>
</comment>
<keyword evidence="5 15" id="KW-0288">FMN</keyword>
<name>A0A0C5C8U9_HEYCO</name>
<evidence type="ECO:0000256" key="10">
    <source>
        <dbReference type="ARBA" id="ARBA00022827"/>
    </source>
</evidence>
<dbReference type="InterPro" id="IPR015864">
    <property type="entry name" value="FAD_synthase"/>
</dbReference>
<dbReference type="EC" id="2.7.1.26" evidence="15"/>
<dbReference type="InterPro" id="IPR023468">
    <property type="entry name" value="Riboflavin_kinase"/>
</dbReference>
<keyword evidence="10 15" id="KW-0274">FAD</keyword>
<keyword evidence="4 15" id="KW-0285">Flavoprotein</keyword>
<dbReference type="SUPFAM" id="SSF52374">
    <property type="entry name" value="Nucleotidylyl transferase"/>
    <property type="match status" value="1"/>
</dbReference>
<dbReference type="GO" id="GO:0008531">
    <property type="term" value="F:riboflavin kinase activity"/>
    <property type="evidence" value="ECO:0007669"/>
    <property type="project" value="UniProtKB-UniRule"/>
</dbReference>
<dbReference type="InterPro" id="IPR023465">
    <property type="entry name" value="Riboflavin_kinase_dom_sf"/>
</dbReference>
<dbReference type="FunFam" id="3.40.50.620:FF:000021">
    <property type="entry name" value="Riboflavin biosynthesis protein"/>
    <property type="match status" value="1"/>
</dbReference>
<evidence type="ECO:0000256" key="9">
    <source>
        <dbReference type="ARBA" id="ARBA00022777"/>
    </source>
</evidence>
<evidence type="ECO:0000259" key="16">
    <source>
        <dbReference type="SMART" id="SM00904"/>
    </source>
</evidence>
<evidence type="ECO:0000256" key="8">
    <source>
        <dbReference type="ARBA" id="ARBA00022741"/>
    </source>
</evidence>
<dbReference type="AlphaFoldDB" id="A0A0C5C8U9"/>
<dbReference type="SMART" id="SM00904">
    <property type="entry name" value="Flavokinase"/>
    <property type="match status" value="1"/>
</dbReference>
<dbReference type="PIRSF" id="PIRSF004491">
    <property type="entry name" value="FAD_Synth"/>
    <property type="match status" value="1"/>
</dbReference>
<dbReference type="InterPro" id="IPR015865">
    <property type="entry name" value="Riboflavin_kinase_bac/euk"/>
</dbReference>
<comment type="function">
    <text evidence="1">Catalyzes the phosphorylation of riboflavin to FMN followed by the adenylation of FMN to FAD.</text>
</comment>
<reference evidence="17" key="1">
    <citation type="submission" date="2015-01" db="EMBL/GenBank/DDBJ databases">
        <title>Comparative genome analysis of Bacillus coagulans HM-08, Clostridium butyricum HM-68, Bacillus subtilis HM-66 and Bacillus licheniformis BL-09.</title>
        <authorList>
            <person name="Zhang H."/>
        </authorList>
    </citation>
    <scope>NUCLEOTIDE SEQUENCE [LARGE SCALE GENOMIC DNA]</scope>
    <source>
        <strain evidence="17">HM-08</strain>
    </source>
</reference>
<dbReference type="UniPathway" id="UPA00277">
    <property type="reaction ID" value="UER00407"/>
</dbReference>
<dbReference type="SUPFAM" id="SSF82114">
    <property type="entry name" value="Riboflavin kinase-like"/>
    <property type="match status" value="1"/>
</dbReference>
<evidence type="ECO:0000256" key="2">
    <source>
        <dbReference type="ARBA" id="ARBA00004726"/>
    </source>
</evidence>
<dbReference type="STRING" id="1398.AB434_2788"/>
<evidence type="ECO:0000256" key="3">
    <source>
        <dbReference type="ARBA" id="ARBA00005201"/>
    </source>
</evidence>
<dbReference type="UniPathway" id="UPA00276">
    <property type="reaction ID" value="UER00406"/>
</dbReference>
<dbReference type="InterPro" id="IPR004821">
    <property type="entry name" value="Cyt_trans-like"/>
</dbReference>